<accession>A0A4S8M678</accession>
<keyword evidence="2" id="KW-1185">Reference proteome</keyword>
<gene>
    <name evidence="1" type="ORF">K435DRAFT_778143</name>
</gene>
<dbReference type="AlphaFoldDB" id="A0A4S8M678"/>
<proteinExistence type="predicted"/>
<evidence type="ECO:0000313" key="1">
    <source>
        <dbReference type="EMBL" id="THU97263.1"/>
    </source>
</evidence>
<feature type="non-terminal residue" evidence="1">
    <location>
        <position position="85"/>
    </location>
</feature>
<name>A0A4S8M678_DENBC</name>
<dbReference type="EMBL" id="ML179159">
    <property type="protein sequence ID" value="THU97263.1"/>
    <property type="molecule type" value="Genomic_DNA"/>
</dbReference>
<organism evidence="1 2">
    <name type="scientific">Dendrothele bispora (strain CBS 962.96)</name>
    <dbReference type="NCBI Taxonomy" id="1314807"/>
    <lineage>
        <taxon>Eukaryota</taxon>
        <taxon>Fungi</taxon>
        <taxon>Dikarya</taxon>
        <taxon>Basidiomycota</taxon>
        <taxon>Agaricomycotina</taxon>
        <taxon>Agaricomycetes</taxon>
        <taxon>Agaricomycetidae</taxon>
        <taxon>Agaricales</taxon>
        <taxon>Agaricales incertae sedis</taxon>
        <taxon>Dendrothele</taxon>
    </lineage>
</organism>
<reference evidence="1 2" key="1">
    <citation type="journal article" date="2019" name="Nat. Ecol. Evol.">
        <title>Megaphylogeny resolves global patterns of mushroom evolution.</title>
        <authorList>
            <person name="Varga T."/>
            <person name="Krizsan K."/>
            <person name="Foldi C."/>
            <person name="Dima B."/>
            <person name="Sanchez-Garcia M."/>
            <person name="Sanchez-Ramirez S."/>
            <person name="Szollosi G.J."/>
            <person name="Szarkandi J.G."/>
            <person name="Papp V."/>
            <person name="Albert L."/>
            <person name="Andreopoulos W."/>
            <person name="Angelini C."/>
            <person name="Antonin V."/>
            <person name="Barry K.W."/>
            <person name="Bougher N.L."/>
            <person name="Buchanan P."/>
            <person name="Buyck B."/>
            <person name="Bense V."/>
            <person name="Catcheside P."/>
            <person name="Chovatia M."/>
            <person name="Cooper J."/>
            <person name="Damon W."/>
            <person name="Desjardin D."/>
            <person name="Finy P."/>
            <person name="Geml J."/>
            <person name="Haridas S."/>
            <person name="Hughes K."/>
            <person name="Justo A."/>
            <person name="Karasinski D."/>
            <person name="Kautmanova I."/>
            <person name="Kiss B."/>
            <person name="Kocsube S."/>
            <person name="Kotiranta H."/>
            <person name="LaButti K.M."/>
            <person name="Lechner B.E."/>
            <person name="Liimatainen K."/>
            <person name="Lipzen A."/>
            <person name="Lukacs Z."/>
            <person name="Mihaltcheva S."/>
            <person name="Morgado L.N."/>
            <person name="Niskanen T."/>
            <person name="Noordeloos M.E."/>
            <person name="Ohm R.A."/>
            <person name="Ortiz-Santana B."/>
            <person name="Ovrebo C."/>
            <person name="Racz N."/>
            <person name="Riley R."/>
            <person name="Savchenko A."/>
            <person name="Shiryaev A."/>
            <person name="Soop K."/>
            <person name="Spirin V."/>
            <person name="Szebenyi C."/>
            <person name="Tomsovsky M."/>
            <person name="Tulloss R.E."/>
            <person name="Uehling J."/>
            <person name="Grigoriev I.V."/>
            <person name="Vagvolgyi C."/>
            <person name="Papp T."/>
            <person name="Martin F.M."/>
            <person name="Miettinen O."/>
            <person name="Hibbett D.S."/>
            <person name="Nagy L.G."/>
        </authorList>
    </citation>
    <scope>NUCLEOTIDE SEQUENCE [LARGE SCALE GENOMIC DNA]</scope>
    <source>
        <strain evidence="1 2">CBS 962.96</strain>
    </source>
</reference>
<evidence type="ECO:0000313" key="2">
    <source>
        <dbReference type="Proteomes" id="UP000297245"/>
    </source>
</evidence>
<sequence length="85" mass="9349">MDSKLLAFVVMVSPRLVRSRDTGVSEYNSKCLLVQASGRYRSWRIAEALCVTNTGLFLSGLLLNPDLSKGRIQHCTCPEAGTAKF</sequence>
<protein>
    <submittedName>
        <fullName evidence="1">Uncharacterized protein</fullName>
    </submittedName>
</protein>
<dbReference type="Proteomes" id="UP000297245">
    <property type="component" value="Unassembled WGS sequence"/>
</dbReference>